<dbReference type="EMBL" id="BAABRU010000005">
    <property type="protein sequence ID" value="GAA5527826.1"/>
    <property type="molecule type" value="Genomic_DNA"/>
</dbReference>
<evidence type="ECO:0000259" key="1">
    <source>
        <dbReference type="Pfam" id="PF13482"/>
    </source>
</evidence>
<organism evidence="2 3">
    <name type="scientific">Herpetosiphon gulosus</name>
    <dbReference type="NCBI Taxonomy" id="1973496"/>
    <lineage>
        <taxon>Bacteria</taxon>
        <taxon>Bacillati</taxon>
        <taxon>Chloroflexota</taxon>
        <taxon>Chloroflexia</taxon>
        <taxon>Herpetosiphonales</taxon>
        <taxon>Herpetosiphonaceae</taxon>
        <taxon>Herpetosiphon</taxon>
    </lineage>
</organism>
<feature type="domain" description="YprB ribonuclease H-like" evidence="1">
    <location>
        <begin position="375"/>
        <end position="550"/>
    </location>
</feature>
<dbReference type="Proteomes" id="UP001428290">
    <property type="component" value="Unassembled WGS sequence"/>
</dbReference>
<comment type="caution">
    <text evidence="2">The sequence shown here is derived from an EMBL/GenBank/DDBJ whole genome shotgun (WGS) entry which is preliminary data.</text>
</comment>
<protein>
    <recommendedName>
        <fullName evidence="1">YprB ribonuclease H-like domain-containing protein</fullName>
    </recommendedName>
</protein>
<proteinExistence type="predicted"/>
<reference evidence="2 3" key="1">
    <citation type="submission" date="2024-02" db="EMBL/GenBank/DDBJ databases">
        <title>Herpetosiphon gulosus NBRC 112829.</title>
        <authorList>
            <person name="Ichikawa N."/>
            <person name="Katano-Makiyama Y."/>
            <person name="Hidaka K."/>
        </authorList>
    </citation>
    <scope>NUCLEOTIDE SEQUENCE [LARGE SCALE GENOMIC DNA]</scope>
    <source>
        <strain evidence="2 3">NBRC 112829</strain>
    </source>
</reference>
<dbReference type="Pfam" id="PF13482">
    <property type="entry name" value="RNase_H_2"/>
    <property type="match status" value="1"/>
</dbReference>
<dbReference type="RefSeq" id="WP_345721442.1">
    <property type="nucleotide sequence ID" value="NZ_BAABRU010000005.1"/>
</dbReference>
<name>A0ABP9WZ37_9CHLR</name>
<accession>A0ABP9WZ37</accession>
<evidence type="ECO:0000313" key="3">
    <source>
        <dbReference type="Proteomes" id="UP001428290"/>
    </source>
</evidence>
<sequence>MLRVSDALRLLLQNQTVVGNDWLPPTKIRSLYLNDPAAIWLEHHGAAHGFAPETLSYAFIDFLAEKGQQFELAWLQRVAPNAVQVCIEPYEGREAQRVAQTLDLIEAGTPVIAQPALWWPTERIFGTPDLIVLSSWFRQQYPEQAHLVDETEHYLVLDLKFSSNLEKREKAADLSCYSAQTRMYSYMLGQIQGIMPRHAFLITRDRLHNPISIPIEVQLDQPLDADIRQNCERYFEIVRDGGQYVPWNDPIVQLNPNVNDERWGKARTQIRQRQPGGEMLRLWNIGAAAQQKLVKAGITSLASLMNAASQSLPKGVMKYPDPMKAIMQANHTGLAQRAQGIAPAAKPYEFFVDFEFFSNLNVNFEQQWPTLQGTPMIFMIGIGWLENGQWHYHECIAEREDHAAEQAILAEFIAVLQAQTNQQLDQAVLYHWHNAEPVECRHAAARHQLPSDHLLLNLPWFDLKNVLVDNACAVPGAWDYSLKSIAKALAALDPQYDPAWPSDLADGSQAQLVGWYAYRQSNPRASAEMQLLSRYLEADCRATWKILAWLRADD</sequence>
<dbReference type="InterPro" id="IPR038720">
    <property type="entry name" value="YprB_RNase_H-like_dom"/>
</dbReference>
<gene>
    <name evidence="2" type="ORF">Hgul01_01619</name>
</gene>
<keyword evidence="3" id="KW-1185">Reference proteome</keyword>
<evidence type="ECO:0000313" key="2">
    <source>
        <dbReference type="EMBL" id="GAA5527826.1"/>
    </source>
</evidence>